<dbReference type="AlphaFoldDB" id="A0A3N7PSU9"/>
<dbReference type="SUPFAM" id="SSF52518">
    <property type="entry name" value="Thiamin diphosphate-binding fold (THDP-binding)"/>
    <property type="match status" value="1"/>
</dbReference>
<name>A0A3N7PSU9_9BURK</name>
<dbReference type="InterPro" id="IPR051818">
    <property type="entry name" value="TPP_dependent_decarboxylase"/>
</dbReference>
<organism evidence="3 4">
    <name type="scientific">Burkholderia stagnalis</name>
    <dbReference type="NCBI Taxonomy" id="1503054"/>
    <lineage>
        <taxon>Bacteria</taxon>
        <taxon>Pseudomonadati</taxon>
        <taxon>Pseudomonadota</taxon>
        <taxon>Betaproteobacteria</taxon>
        <taxon>Burkholderiales</taxon>
        <taxon>Burkholderiaceae</taxon>
        <taxon>Burkholderia</taxon>
        <taxon>Burkholderia cepacia complex</taxon>
    </lineage>
</organism>
<dbReference type="Gene3D" id="3.40.50.970">
    <property type="match status" value="1"/>
</dbReference>
<dbReference type="Proteomes" id="UP000473470">
    <property type="component" value="Unassembled WGS sequence"/>
</dbReference>
<sequence>MQTSPPTTNLDSYDFGAPGVAAEWPDQLHALLKKFGVAQAAYVPDGGHARLIEKLDSDDSIRTISLTTEEEGVGVIAGAWLGGQRAVLLMQSSGVGNCVNLLSLIRSCTMPAVILVTMRGEWGEFVPWQIPMGQAARKCFELFDFAVIHAATAEDVAPSVEAALKMAFYGYKATAVLISQRVIGAKSFGKF</sequence>
<evidence type="ECO:0000313" key="3">
    <source>
        <dbReference type="EMBL" id="KAB0632250.1"/>
    </source>
</evidence>
<dbReference type="GO" id="GO:0016831">
    <property type="term" value="F:carboxy-lyase activity"/>
    <property type="evidence" value="ECO:0007669"/>
    <property type="project" value="UniProtKB-KW"/>
</dbReference>
<keyword evidence="2" id="KW-0456">Lyase</keyword>
<dbReference type="InterPro" id="IPR029061">
    <property type="entry name" value="THDP-binding"/>
</dbReference>
<accession>A0A3N7PSU9</accession>
<dbReference type="PANTHER" id="PTHR42818:SF1">
    <property type="entry name" value="SULFOPYRUVATE DECARBOXYLASE"/>
    <property type="match status" value="1"/>
</dbReference>
<reference evidence="3 4" key="1">
    <citation type="submission" date="2019-09" db="EMBL/GenBank/DDBJ databases">
        <title>Draft genome sequences of 48 bacterial type strains from the CCUG.</title>
        <authorList>
            <person name="Tunovic T."/>
            <person name="Pineiro-Iglesias B."/>
            <person name="Unosson C."/>
            <person name="Inganas E."/>
            <person name="Ohlen M."/>
            <person name="Cardew S."/>
            <person name="Jensie-Markopoulos S."/>
            <person name="Salva-Serra F."/>
            <person name="Jaen-Luchoro D."/>
            <person name="Karlsson R."/>
            <person name="Svensson-Stadler L."/>
            <person name="Chun J."/>
            <person name="Moore E."/>
        </authorList>
    </citation>
    <scope>NUCLEOTIDE SEQUENCE [LARGE SCALE GENOMIC DNA]</scope>
    <source>
        <strain evidence="3 4">CCUG 65686</strain>
    </source>
</reference>
<dbReference type="RefSeq" id="WP_081059802.1">
    <property type="nucleotide sequence ID" value="NZ_CABVPM010000005.1"/>
</dbReference>
<keyword evidence="3" id="KW-0670">Pyruvate</keyword>
<gene>
    <name evidence="3" type="ORF">F7R25_33745</name>
</gene>
<dbReference type="EMBL" id="VZOK01000091">
    <property type="protein sequence ID" value="KAB0632250.1"/>
    <property type="molecule type" value="Genomic_DNA"/>
</dbReference>
<evidence type="ECO:0000256" key="1">
    <source>
        <dbReference type="ARBA" id="ARBA00022793"/>
    </source>
</evidence>
<evidence type="ECO:0000313" key="4">
    <source>
        <dbReference type="Proteomes" id="UP000473470"/>
    </source>
</evidence>
<proteinExistence type="predicted"/>
<evidence type="ECO:0000256" key="2">
    <source>
        <dbReference type="ARBA" id="ARBA00023239"/>
    </source>
</evidence>
<keyword evidence="1" id="KW-0210">Decarboxylase</keyword>
<dbReference type="PANTHER" id="PTHR42818">
    <property type="entry name" value="SULFOPYRUVATE DECARBOXYLASE SUBUNIT ALPHA"/>
    <property type="match status" value="1"/>
</dbReference>
<protein>
    <submittedName>
        <fullName evidence="3">Phosphonopyruvate decarboxylase</fullName>
    </submittedName>
</protein>
<comment type="caution">
    <text evidence="3">The sequence shown here is derived from an EMBL/GenBank/DDBJ whole genome shotgun (WGS) entry which is preliminary data.</text>
</comment>